<proteinExistence type="predicted"/>
<evidence type="ECO:0000313" key="1">
    <source>
        <dbReference type="EMBL" id="KAK3603572.1"/>
    </source>
</evidence>
<dbReference type="Proteomes" id="UP001195483">
    <property type="component" value="Unassembled WGS sequence"/>
</dbReference>
<reference evidence="1" key="1">
    <citation type="journal article" date="2021" name="Genome Biol. Evol.">
        <title>A High-Quality Reference Genome for a Parasitic Bivalve with Doubly Uniparental Inheritance (Bivalvia: Unionida).</title>
        <authorList>
            <person name="Smith C.H."/>
        </authorList>
    </citation>
    <scope>NUCLEOTIDE SEQUENCE</scope>
    <source>
        <strain evidence="1">CHS0354</strain>
    </source>
</reference>
<dbReference type="AlphaFoldDB" id="A0AAE0W7S4"/>
<gene>
    <name evidence="1" type="ORF">CHS0354_028001</name>
</gene>
<keyword evidence="2" id="KW-1185">Reference proteome</keyword>
<organism evidence="1 2">
    <name type="scientific">Potamilus streckersoni</name>
    <dbReference type="NCBI Taxonomy" id="2493646"/>
    <lineage>
        <taxon>Eukaryota</taxon>
        <taxon>Metazoa</taxon>
        <taxon>Spiralia</taxon>
        <taxon>Lophotrochozoa</taxon>
        <taxon>Mollusca</taxon>
        <taxon>Bivalvia</taxon>
        <taxon>Autobranchia</taxon>
        <taxon>Heteroconchia</taxon>
        <taxon>Palaeoheterodonta</taxon>
        <taxon>Unionida</taxon>
        <taxon>Unionoidea</taxon>
        <taxon>Unionidae</taxon>
        <taxon>Ambleminae</taxon>
        <taxon>Lampsilini</taxon>
        <taxon>Potamilus</taxon>
    </lineage>
</organism>
<name>A0AAE0W7S4_9BIVA</name>
<evidence type="ECO:0000313" key="2">
    <source>
        <dbReference type="Proteomes" id="UP001195483"/>
    </source>
</evidence>
<dbReference type="EMBL" id="JAEAOA010001690">
    <property type="protein sequence ID" value="KAK3603572.1"/>
    <property type="molecule type" value="Genomic_DNA"/>
</dbReference>
<reference evidence="1" key="2">
    <citation type="journal article" date="2021" name="Genome Biol. Evol.">
        <title>Developing a high-quality reference genome for a parasitic bivalve with doubly uniparental inheritance (Bivalvia: Unionida).</title>
        <authorList>
            <person name="Smith C.H."/>
        </authorList>
    </citation>
    <scope>NUCLEOTIDE SEQUENCE</scope>
    <source>
        <strain evidence="1">CHS0354</strain>
        <tissue evidence="1">Mantle</tissue>
    </source>
</reference>
<comment type="caution">
    <text evidence="1">The sequence shown here is derived from an EMBL/GenBank/DDBJ whole genome shotgun (WGS) entry which is preliminary data.</text>
</comment>
<accession>A0AAE0W7S4</accession>
<protein>
    <submittedName>
        <fullName evidence="1">Uncharacterized protein</fullName>
    </submittedName>
</protein>
<sequence>MCRRNVFMSIDSVSLFVTTEIKRNIPAFGGPHISLHSHLSKLQLNTRSQDQEILECECHEVVTSRWKISEQQRVNLGSMEVGRKNCSYDIPAREIQVSARMSALLNVIRVRNEGIRPPSRNGATNYWQATAYGRRKLRSSTEANR</sequence>
<reference evidence="1" key="3">
    <citation type="submission" date="2023-05" db="EMBL/GenBank/DDBJ databases">
        <authorList>
            <person name="Smith C.H."/>
        </authorList>
    </citation>
    <scope>NUCLEOTIDE SEQUENCE</scope>
    <source>
        <strain evidence="1">CHS0354</strain>
        <tissue evidence="1">Mantle</tissue>
    </source>
</reference>